<comment type="caution">
    <text evidence="1">The sequence shown here is derived from an EMBL/GenBank/DDBJ whole genome shotgun (WGS) entry which is preliminary data.</text>
</comment>
<organism evidence="1 2">
    <name type="scientific">Blautia caecimuris</name>
    <dbReference type="NCBI Taxonomy" id="1796615"/>
    <lineage>
        <taxon>Bacteria</taxon>
        <taxon>Bacillati</taxon>
        <taxon>Bacillota</taxon>
        <taxon>Clostridia</taxon>
        <taxon>Lachnospirales</taxon>
        <taxon>Lachnospiraceae</taxon>
        <taxon>Blautia</taxon>
    </lineage>
</organism>
<reference evidence="1 2" key="1">
    <citation type="submission" date="2024-06" db="EMBL/GenBank/DDBJ databases">
        <title>Genomic Encyclopedia of Type Strains, Phase IV (KMG-IV): sequencing the most valuable type-strain genomes for metagenomic binning, comparative biology and taxonomic classification.</title>
        <authorList>
            <person name="Goeker M."/>
        </authorList>
    </citation>
    <scope>NUCLEOTIDE SEQUENCE [LARGE SCALE GENOMIC DNA]</scope>
    <source>
        <strain evidence="1 2">DSM 29492</strain>
    </source>
</reference>
<sequence>MSFGLGNIQSAVKYDIEISGPAKTVCNIPVNHVEPTECIMKIETLKKILQQAEKEEVLLINLVLSHFSDLFLDDVQKMIEETNKTIRQGVELSLSFPIEEAGEFIAKKGELKEILLEQNVDISHYFLLPELFVQVGTELGKFMKEMAFESIHDSKVHTLFPVDESTQNLFLKGLKNFFNAADIWKTYRLEFLNSYDLKHTKKFQDFIEKMNRQAEITYSFLPTIPKEVLNEYDVLEDFEIRSGSCLGGSINISYGLSGERKICLQEKDETKKCYFYK</sequence>
<accession>A0ABV2M7S8</accession>
<evidence type="ECO:0000313" key="1">
    <source>
        <dbReference type="EMBL" id="MET3752530.1"/>
    </source>
</evidence>
<name>A0ABV2M7S8_9FIRM</name>
<dbReference type="EMBL" id="JBEPMJ010000060">
    <property type="protein sequence ID" value="MET3752530.1"/>
    <property type="molecule type" value="Genomic_DNA"/>
</dbReference>
<keyword evidence="2" id="KW-1185">Reference proteome</keyword>
<dbReference type="Proteomes" id="UP001549106">
    <property type="component" value="Unassembled WGS sequence"/>
</dbReference>
<gene>
    <name evidence="1" type="ORF">ABID24_003804</name>
</gene>
<dbReference type="RefSeq" id="WP_257465770.1">
    <property type="nucleotide sequence ID" value="NZ_JANJZT010000059.1"/>
</dbReference>
<protein>
    <submittedName>
        <fullName evidence="1">Uncharacterized protein</fullName>
    </submittedName>
</protein>
<proteinExistence type="predicted"/>
<evidence type="ECO:0000313" key="2">
    <source>
        <dbReference type="Proteomes" id="UP001549106"/>
    </source>
</evidence>